<dbReference type="Proteomes" id="UP001595914">
    <property type="component" value="Unassembled WGS sequence"/>
</dbReference>
<dbReference type="GO" id="GO:0005524">
    <property type="term" value="F:ATP binding"/>
    <property type="evidence" value="ECO:0007669"/>
    <property type="project" value="UniProtKB-KW"/>
</dbReference>
<name>A0ABV9FSR1_9NOCA</name>
<dbReference type="EMBL" id="JBHSFO010000005">
    <property type="protein sequence ID" value="MFC4604264.1"/>
    <property type="molecule type" value="Genomic_DNA"/>
</dbReference>
<feature type="non-terminal residue" evidence="1">
    <location>
        <position position="1"/>
    </location>
</feature>
<gene>
    <name evidence="1" type="ORF">ACFO6S_11265</name>
</gene>
<organism evidence="1 2">
    <name type="scientific">Rhodococcus kronopolitis</name>
    <dbReference type="NCBI Taxonomy" id="1460226"/>
    <lineage>
        <taxon>Bacteria</taxon>
        <taxon>Bacillati</taxon>
        <taxon>Actinomycetota</taxon>
        <taxon>Actinomycetes</taxon>
        <taxon>Mycobacteriales</taxon>
        <taxon>Nocardiaceae</taxon>
        <taxon>Rhodococcus</taxon>
    </lineage>
</organism>
<keyword evidence="1" id="KW-0067">ATP-binding</keyword>
<evidence type="ECO:0000313" key="1">
    <source>
        <dbReference type="EMBL" id="MFC4604264.1"/>
    </source>
</evidence>
<evidence type="ECO:0000313" key="2">
    <source>
        <dbReference type="Proteomes" id="UP001595914"/>
    </source>
</evidence>
<protein>
    <submittedName>
        <fullName evidence="1">ATP-binding protein</fullName>
    </submittedName>
</protein>
<keyword evidence="1" id="KW-0547">Nucleotide-binding</keyword>
<keyword evidence="2" id="KW-1185">Reference proteome</keyword>
<comment type="caution">
    <text evidence="1">The sequence shown here is derived from an EMBL/GenBank/DDBJ whole genome shotgun (WGS) entry which is preliminary data.</text>
</comment>
<proteinExistence type="predicted"/>
<accession>A0ABV9FSR1</accession>
<reference evidence="2" key="1">
    <citation type="journal article" date="2019" name="Int. J. Syst. Evol. Microbiol.">
        <title>The Global Catalogue of Microorganisms (GCM) 10K type strain sequencing project: providing services to taxonomists for standard genome sequencing and annotation.</title>
        <authorList>
            <consortium name="The Broad Institute Genomics Platform"/>
            <consortium name="The Broad Institute Genome Sequencing Center for Infectious Disease"/>
            <person name="Wu L."/>
            <person name="Ma J."/>
        </authorList>
    </citation>
    <scope>NUCLEOTIDE SEQUENCE [LARGE SCALE GENOMIC DNA]</scope>
    <source>
        <strain evidence="2">CCUG 54520</strain>
    </source>
</reference>
<sequence length="53" mass="5650">DAPRYATEDIRQALALSPDVPIVAIDARDRESAKAGLVAVAEYALSRVGAQLR</sequence>